<organism evidence="1 2">
    <name type="scientific">Skermanella aerolata</name>
    <dbReference type="NCBI Taxonomy" id="393310"/>
    <lineage>
        <taxon>Bacteria</taxon>
        <taxon>Pseudomonadati</taxon>
        <taxon>Pseudomonadota</taxon>
        <taxon>Alphaproteobacteria</taxon>
        <taxon>Rhodospirillales</taxon>
        <taxon>Azospirillaceae</taxon>
        <taxon>Skermanella</taxon>
    </lineage>
</organism>
<proteinExistence type="predicted"/>
<dbReference type="Proteomes" id="UP000321523">
    <property type="component" value="Unassembled WGS sequence"/>
</dbReference>
<dbReference type="RefSeq" id="WP_044429595.1">
    <property type="nucleotide sequence ID" value="NZ_BJYZ01000020.1"/>
</dbReference>
<accession>A0A512DUS9</accession>
<name>A0A512DUS9_9PROT</name>
<protein>
    <submittedName>
        <fullName evidence="1">Uncharacterized protein</fullName>
    </submittedName>
</protein>
<keyword evidence="2" id="KW-1185">Reference proteome</keyword>
<gene>
    <name evidence="1" type="ORF">SAE02_43540</name>
</gene>
<reference evidence="1 2" key="1">
    <citation type="submission" date="2019-07" db="EMBL/GenBank/DDBJ databases">
        <title>Whole genome shotgun sequence of Skermanella aerolata NBRC 106429.</title>
        <authorList>
            <person name="Hosoyama A."/>
            <person name="Uohara A."/>
            <person name="Ohji S."/>
            <person name="Ichikawa N."/>
        </authorList>
    </citation>
    <scope>NUCLEOTIDE SEQUENCE [LARGE SCALE GENOMIC DNA]</scope>
    <source>
        <strain evidence="1 2">NBRC 106429</strain>
    </source>
</reference>
<comment type="caution">
    <text evidence="1">The sequence shown here is derived from an EMBL/GenBank/DDBJ whole genome shotgun (WGS) entry which is preliminary data.</text>
</comment>
<evidence type="ECO:0000313" key="2">
    <source>
        <dbReference type="Proteomes" id="UP000321523"/>
    </source>
</evidence>
<dbReference type="EMBL" id="BJYZ01000020">
    <property type="protein sequence ID" value="GEO40206.1"/>
    <property type="molecule type" value="Genomic_DNA"/>
</dbReference>
<evidence type="ECO:0000313" key="1">
    <source>
        <dbReference type="EMBL" id="GEO40206.1"/>
    </source>
</evidence>
<dbReference type="AlphaFoldDB" id="A0A512DUS9"/>
<dbReference type="OrthoDB" id="7359184at2"/>
<sequence>MSQRHEVKVEQELHGLLDKAMVSADHETLARLHDLLLYMSEGADLLDYSFDIPDGLEHKPIFKRMLLSQQLLNEAPLGRA</sequence>